<protein>
    <submittedName>
        <fullName evidence="2">Uncharacterized protein</fullName>
    </submittedName>
</protein>
<keyword evidence="1" id="KW-0732">Signal</keyword>
<organism evidence="2">
    <name type="scientific">Klebsiella pneumoniae</name>
    <dbReference type="NCBI Taxonomy" id="573"/>
    <lineage>
        <taxon>Bacteria</taxon>
        <taxon>Pseudomonadati</taxon>
        <taxon>Pseudomonadota</taxon>
        <taxon>Gammaproteobacteria</taxon>
        <taxon>Enterobacterales</taxon>
        <taxon>Enterobacteriaceae</taxon>
        <taxon>Klebsiella/Raoultella group</taxon>
        <taxon>Klebsiella</taxon>
        <taxon>Klebsiella pneumoniae complex</taxon>
    </lineage>
</organism>
<proteinExistence type="predicted"/>
<feature type="chain" id="PRO_5013279421" evidence="1">
    <location>
        <begin position="19"/>
        <end position="207"/>
    </location>
</feature>
<accession>A0A223DQG1</accession>
<name>A0A223DQG1_KLEPN</name>
<reference evidence="2" key="1">
    <citation type="submission" date="2019-05" db="EMBL/GenBank/DDBJ databases">
        <title>Complete sequence of plasmid p447-IMP harbouring the metallo-beta-lactamase gene blaIMP-8.</title>
        <authorList>
            <person name="Zhan Z."/>
            <person name="Feng J."/>
            <person name="Jiang X."/>
            <person name="Liang Q."/>
            <person name="Liang L."/>
            <person name="Yuan M."/>
            <person name="Fang H."/>
            <person name="Li P."/>
            <person name="Zhou D."/>
        </authorList>
    </citation>
    <scope>NUCLEOTIDE SEQUENCE</scope>
    <source>
        <strain evidence="2">447</strain>
        <plasmid evidence="2">p447-IMP</plasmid>
    </source>
</reference>
<dbReference type="AlphaFoldDB" id="A0A223DQG1"/>
<evidence type="ECO:0000256" key="1">
    <source>
        <dbReference type="SAM" id="SignalP"/>
    </source>
</evidence>
<keyword evidence="2" id="KW-0614">Plasmid</keyword>
<geneLocation type="plasmid" evidence="2">
    <name>p447-IMP</name>
</geneLocation>
<sequence length="207" mass="22481">MKKITLGVLLALSFSGYAATEQVTSTLIDSFKIESNFHFPKSTNTLNVHQNVTVYSFSAKSIAAIKKTLAEIEQKGFSTATASLSGLEENQNSTIMVFRANKEGQSLSPSVLSEALQKNVSIESKSGLKGIMPERLYTQIDNVSLSVVNTALGKFDDGRIVLTQFINANNNGKEIATHNKLGLPQKGAILNIIRVRPDAYMIVLTTI</sequence>
<dbReference type="EMBL" id="KY978631">
    <property type="protein sequence ID" value="ASS84944.1"/>
    <property type="molecule type" value="Genomic_DNA"/>
</dbReference>
<evidence type="ECO:0000313" key="2">
    <source>
        <dbReference type="EMBL" id="ASS84944.1"/>
    </source>
</evidence>
<dbReference type="RefSeq" id="WP_172690099.1">
    <property type="nucleotide sequence ID" value="NZ_KY978631.1"/>
</dbReference>
<feature type="signal peptide" evidence="1">
    <location>
        <begin position="1"/>
        <end position="18"/>
    </location>
</feature>